<feature type="transmembrane region" description="Helical" evidence="2">
    <location>
        <begin position="587"/>
        <end position="607"/>
    </location>
</feature>
<feature type="transmembrane region" description="Helical" evidence="2">
    <location>
        <begin position="704"/>
        <end position="726"/>
    </location>
</feature>
<dbReference type="Proteomes" id="UP000636949">
    <property type="component" value="Unassembled WGS sequence"/>
</dbReference>
<feature type="transmembrane region" description="Helical" evidence="2">
    <location>
        <begin position="791"/>
        <end position="813"/>
    </location>
</feature>
<keyword evidence="2" id="KW-1133">Transmembrane helix</keyword>
<dbReference type="EMBL" id="BMJS01000006">
    <property type="protein sequence ID" value="GGF93380.1"/>
    <property type="molecule type" value="Genomic_DNA"/>
</dbReference>
<evidence type="ECO:0000313" key="3">
    <source>
        <dbReference type="EMBL" id="GGF93380.1"/>
    </source>
</evidence>
<sequence length="914" mass="100579">MISFAQSTNDASWKVLNEIFGIDGPASSINDTTHTAFKAIIYHFNLGLLSVVIFIYAYIVIIGTINTARDGTFLGKNWDSYWIPIRSVFGSMAAIPVKSGFCFAQYLVFMALSTGIYFADYVWQSVNNDIAHKHLPPVISSDISSGIKDDIGTFMLANFAENMIQQSQNLCTPASGYVRCNMPINAEATPANIINIADSIFASSVNDFASWSPFLNQGMNKWSFLDGDHYQQVKITDVIYNGLFDVYPPIRQQSDFTDAINQYANDATDLTTIVDYSQNPQSINLNSQALIKLSDNIINGLEKKIKQSNQQQSDDKVDTTKGWWNADQQYLNLDKSFSNNLEKFYKNFKVFDQLQQSNANSMIDINLDKVKIKYHLNNISTTDLMRGNYKVGLANKASLHESNWLTLTKEDSQNKSLNKLGFDMRKIEDTLTKAFQGNDRYCISLGQKLIASDSITSCTQLVNNIVPMNMSFQQGRFLFLISNLLSADEKSSQPSSEKDQLIATDTLKILTFLKNNQVSFLPTTNIERDISSPASQFISTMLAKMSVNDDIDQNGIMAQIYNIGSSVNSKGTNVVENHFSMMQQIQGVGLAIIKTTISSLFSIYNAFDGKVYDYRSWIAVAYSGVSALAIGLSATPLTDIGSTTAALGIGGIQIGFGSLMLKIMSSFIWLPIVFFVLITLFGIGVLFALIIPLAPFILFWAGKIAWLLLVIEALIAAPIVALGIVYPQGHEVFGKAETGIQIMLNIVLRPVLMIVGLLAGIVLTYVVISFSATGFHSIMTEISSIFEGSSVYVNGTFSLLCVFLYASFIAIAFNKCFSLIYLLPDKVMQWVGHNASERAGVEDLQEMKSNVSQNASGLAQSGTQAEEKANQAQTQYTESVSSGMQSFTSARSPYKFGQSKKASEGETGADVGSE</sequence>
<gene>
    <name evidence="3" type="ORF">GCM10010995_08130</name>
</gene>
<organism evidence="3 4">
    <name type="scientific">Cysteiniphilum litorale</name>
    <dbReference type="NCBI Taxonomy" id="2056700"/>
    <lineage>
        <taxon>Bacteria</taxon>
        <taxon>Pseudomonadati</taxon>
        <taxon>Pseudomonadota</taxon>
        <taxon>Gammaproteobacteria</taxon>
        <taxon>Thiotrichales</taxon>
        <taxon>Fastidiosibacteraceae</taxon>
        <taxon>Cysteiniphilum</taxon>
    </lineage>
</organism>
<name>A0A8J2Z366_9GAMM</name>
<feature type="transmembrane region" description="Helical" evidence="2">
    <location>
        <begin position="104"/>
        <end position="123"/>
    </location>
</feature>
<reference evidence="3" key="1">
    <citation type="journal article" date="2014" name="Int. J. Syst. Evol. Microbiol.">
        <title>Complete genome sequence of Corynebacterium casei LMG S-19264T (=DSM 44701T), isolated from a smear-ripened cheese.</title>
        <authorList>
            <consortium name="US DOE Joint Genome Institute (JGI-PGF)"/>
            <person name="Walter F."/>
            <person name="Albersmeier A."/>
            <person name="Kalinowski J."/>
            <person name="Ruckert C."/>
        </authorList>
    </citation>
    <scope>NUCLEOTIDE SEQUENCE</scope>
    <source>
        <strain evidence="3">CGMCC 1.15758</strain>
    </source>
</reference>
<protein>
    <recommendedName>
        <fullName evidence="5">DotA/TraY family protein</fullName>
    </recommendedName>
</protein>
<evidence type="ECO:0000256" key="1">
    <source>
        <dbReference type="SAM" id="MobiDB-lite"/>
    </source>
</evidence>
<accession>A0A8J2Z366</accession>
<dbReference type="NCBIfam" id="TIGR04346">
    <property type="entry name" value="DotA_TraY"/>
    <property type="match status" value="1"/>
</dbReference>
<comment type="caution">
    <text evidence="3">The sequence shown here is derived from an EMBL/GenBank/DDBJ whole genome shotgun (WGS) entry which is preliminary data.</text>
</comment>
<evidence type="ECO:0000313" key="4">
    <source>
        <dbReference type="Proteomes" id="UP000636949"/>
    </source>
</evidence>
<evidence type="ECO:0008006" key="5">
    <source>
        <dbReference type="Google" id="ProtNLM"/>
    </source>
</evidence>
<dbReference type="InterPro" id="IPR027628">
    <property type="entry name" value="DotA_TraY"/>
</dbReference>
<dbReference type="AlphaFoldDB" id="A0A8J2Z366"/>
<feature type="transmembrane region" description="Helical" evidence="2">
    <location>
        <begin position="40"/>
        <end position="61"/>
    </location>
</feature>
<feature type="transmembrane region" description="Helical" evidence="2">
    <location>
        <begin position="747"/>
        <end position="771"/>
    </location>
</feature>
<dbReference type="OrthoDB" id="7010241at2"/>
<feature type="compositionally biased region" description="Polar residues" evidence="1">
    <location>
        <begin position="855"/>
        <end position="891"/>
    </location>
</feature>
<dbReference type="RefSeq" id="WP_117001848.1">
    <property type="nucleotide sequence ID" value="NZ_BMJS01000006.1"/>
</dbReference>
<feature type="transmembrane region" description="Helical" evidence="2">
    <location>
        <begin position="668"/>
        <end position="698"/>
    </location>
</feature>
<evidence type="ECO:0000256" key="2">
    <source>
        <dbReference type="SAM" id="Phobius"/>
    </source>
</evidence>
<feature type="region of interest" description="Disordered" evidence="1">
    <location>
        <begin position="855"/>
        <end position="914"/>
    </location>
</feature>
<keyword evidence="2" id="KW-0472">Membrane</keyword>
<feature type="transmembrane region" description="Helical" evidence="2">
    <location>
        <begin position="640"/>
        <end position="661"/>
    </location>
</feature>
<proteinExistence type="predicted"/>
<keyword evidence="2" id="KW-0812">Transmembrane</keyword>
<feature type="transmembrane region" description="Helical" evidence="2">
    <location>
        <begin position="614"/>
        <end position="634"/>
    </location>
</feature>
<reference evidence="3" key="2">
    <citation type="submission" date="2020-09" db="EMBL/GenBank/DDBJ databases">
        <authorList>
            <person name="Sun Q."/>
            <person name="Zhou Y."/>
        </authorList>
    </citation>
    <scope>NUCLEOTIDE SEQUENCE</scope>
    <source>
        <strain evidence="3">CGMCC 1.15758</strain>
    </source>
</reference>
<keyword evidence="4" id="KW-1185">Reference proteome</keyword>